<protein>
    <submittedName>
        <fullName evidence="1">Uncharacterized protein</fullName>
    </submittedName>
</protein>
<gene>
    <name evidence="1" type="ORF">NCTC8684_04175</name>
</gene>
<dbReference type="AlphaFoldDB" id="A0AAX2MFD5"/>
<name>A0AAX2MFD5_CHRVL</name>
<proteinExistence type="predicted"/>
<dbReference type="RefSeq" id="WP_115648558.1">
    <property type="nucleotide sequence ID" value="NZ_UIGR01000002.1"/>
</dbReference>
<dbReference type="Proteomes" id="UP000254029">
    <property type="component" value="Unassembled WGS sequence"/>
</dbReference>
<organism evidence="1 2">
    <name type="scientific">Chromobacterium violaceum</name>
    <dbReference type="NCBI Taxonomy" id="536"/>
    <lineage>
        <taxon>Bacteria</taxon>
        <taxon>Pseudomonadati</taxon>
        <taxon>Pseudomonadota</taxon>
        <taxon>Betaproteobacteria</taxon>
        <taxon>Neisseriales</taxon>
        <taxon>Chromobacteriaceae</taxon>
        <taxon>Chromobacterium</taxon>
    </lineage>
</organism>
<sequence length="82" mass="8788">MNGWPEHALAAAGHPDPYPYYRALARDGWRRDEALGLWLAASCQAVDAVLASRPAGCGRRGSLCRRAAPDRCWETCSAAGCG</sequence>
<reference evidence="1 2" key="1">
    <citation type="submission" date="2018-06" db="EMBL/GenBank/DDBJ databases">
        <authorList>
            <consortium name="Pathogen Informatics"/>
            <person name="Doyle S."/>
        </authorList>
    </citation>
    <scope>NUCLEOTIDE SEQUENCE [LARGE SCALE GENOMIC DNA]</scope>
    <source>
        <strain evidence="1 2">NCTC8684</strain>
    </source>
</reference>
<accession>A0AAX2MFD5</accession>
<evidence type="ECO:0000313" key="1">
    <source>
        <dbReference type="EMBL" id="SUY93045.1"/>
    </source>
</evidence>
<evidence type="ECO:0000313" key="2">
    <source>
        <dbReference type="Proteomes" id="UP000254029"/>
    </source>
</evidence>
<dbReference type="EMBL" id="UIGR01000002">
    <property type="protein sequence ID" value="SUY93045.1"/>
    <property type="molecule type" value="Genomic_DNA"/>
</dbReference>
<comment type="caution">
    <text evidence="1">The sequence shown here is derived from an EMBL/GenBank/DDBJ whole genome shotgun (WGS) entry which is preliminary data.</text>
</comment>